<evidence type="ECO:0000259" key="1">
    <source>
        <dbReference type="Pfam" id="PF22023"/>
    </source>
</evidence>
<dbReference type="EMBL" id="JFZT01000039">
    <property type="protein sequence ID" value="EZQ06776.1"/>
    <property type="molecule type" value="Genomic_DNA"/>
</dbReference>
<reference evidence="2 3" key="1">
    <citation type="submission" date="2014-03" db="EMBL/GenBank/DDBJ databases">
        <title>Draft genome sequence of the novel thermoacidophilic archaea Acidianus copahuensis ALE1 strain, isolated from Copahue volcanic area in Neuquen Argentina.</title>
        <authorList>
            <person name="Urbieta M.S."/>
            <person name="Rascovan N."/>
            <person name="Castro C."/>
            <person name="Revale S."/>
            <person name="Giaveno M.A."/>
            <person name="Vazquez M.P."/>
            <person name="Donati E.R."/>
        </authorList>
    </citation>
    <scope>NUCLEOTIDE SEQUENCE [LARGE SCALE GENOMIC DNA]</scope>
    <source>
        <strain evidence="2 3">ALE1</strain>
    </source>
</reference>
<sequence length="299" mass="35336">MELDRKIKDHEFGDLEELKDVFYNIGRDYSGVYENYFSDSFQNRSCYLCGSFIKEFEEDFFIKALSYLKESKVNYVLGVRLSDELREREREFAMENSLIYYESIKNEIRREVGKRLSAEGFPPCIDNADVEIVYDVETRQIYLVEKRRLNLYLYSRLSRRVTISSWYSDTSLEEGLKSKVMVPFVEPSEVRILDKYPIITERNEDSIEVSGYIMRKVREISGREIGVIMGMRPIKRVYRLLVYSTEPIGEKVYEKLYDVYVEARDFQELREKLSSIKGEVLLIDLVKSEGKHKSLESIS</sequence>
<dbReference type="AlphaFoldDB" id="A0A031LP42"/>
<dbReference type="STRING" id="1160895.CM19_05210"/>
<accession>A0A031LP42</accession>
<dbReference type="InterPro" id="IPR055174">
    <property type="entry name" value="Pus10_THUMP_arc"/>
</dbReference>
<name>A0A031LP42_9CREN</name>
<proteinExistence type="predicted"/>
<evidence type="ECO:0000313" key="2">
    <source>
        <dbReference type="EMBL" id="EZQ06776.1"/>
    </source>
</evidence>
<organism evidence="2 3">
    <name type="scientific">Candidatus Acidianus copahuensis</name>
    <dbReference type="NCBI Taxonomy" id="1160895"/>
    <lineage>
        <taxon>Archaea</taxon>
        <taxon>Thermoproteota</taxon>
        <taxon>Thermoprotei</taxon>
        <taxon>Sulfolobales</taxon>
        <taxon>Sulfolobaceae</taxon>
        <taxon>Acidianus</taxon>
    </lineage>
</organism>
<dbReference type="Proteomes" id="UP000024332">
    <property type="component" value="Unassembled WGS sequence"/>
</dbReference>
<comment type="caution">
    <text evidence="2">The sequence shown here is derived from an EMBL/GenBank/DDBJ whole genome shotgun (WGS) entry which is preliminary data.</text>
</comment>
<feature type="domain" description="Pus10 THUMP" evidence="1">
    <location>
        <begin position="73"/>
        <end position="135"/>
    </location>
</feature>
<keyword evidence="3" id="KW-1185">Reference proteome</keyword>
<evidence type="ECO:0000313" key="3">
    <source>
        <dbReference type="Proteomes" id="UP000024332"/>
    </source>
</evidence>
<gene>
    <name evidence="2" type="ORF">CM19_05210</name>
</gene>
<dbReference type="Pfam" id="PF22023">
    <property type="entry name" value="Pus10_THUMP_arc"/>
    <property type="match status" value="1"/>
</dbReference>
<protein>
    <submittedName>
        <fullName evidence="2">Pseudouridylate synthase</fullName>
    </submittedName>
</protein>